<dbReference type="Proteomes" id="UP000520814">
    <property type="component" value="Unassembled WGS sequence"/>
</dbReference>
<comment type="caution">
    <text evidence="1">The sequence shown here is derived from an EMBL/GenBank/DDBJ whole genome shotgun (WGS) entry which is preliminary data.</text>
</comment>
<sequence>MPALVTSEILKTAKACAIHWEKVDATLGASPLTLRRGYTLANFTTDITALEQRLAQMPDTENAYGIALAERDAGKAPLKARLKQFRAAVQNKLGDTAFLGELPAQPKTTATEAAFLSAFDDMADLWERINAATINGFTPPLTLAKGYSLADFTAELVAQRTTYNKTRQAIADAALTRKERDTETKAVWERIKQYRQGCLAVLDNTDQLLEMVP</sequence>
<name>A0A7W9SL31_ARMRO</name>
<organism evidence="1 2">
    <name type="scientific">Armatimonas rosea</name>
    <dbReference type="NCBI Taxonomy" id="685828"/>
    <lineage>
        <taxon>Bacteria</taxon>
        <taxon>Bacillati</taxon>
        <taxon>Armatimonadota</taxon>
        <taxon>Armatimonadia</taxon>
        <taxon>Armatimonadales</taxon>
        <taxon>Armatimonadaceae</taxon>
        <taxon>Armatimonas</taxon>
    </lineage>
</organism>
<reference evidence="1 2" key="1">
    <citation type="submission" date="2020-08" db="EMBL/GenBank/DDBJ databases">
        <title>Genomic Encyclopedia of Type Strains, Phase IV (KMG-IV): sequencing the most valuable type-strain genomes for metagenomic binning, comparative biology and taxonomic classification.</title>
        <authorList>
            <person name="Goeker M."/>
        </authorList>
    </citation>
    <scope>NUCLEOTIDE SEQUENCE [LARGE SCALE GENOMIC DNA]</scope>
    <source>
        <strain evidence="1 2">DSM 23562</strain>
    </source>
</reference>
<accession>A0A7W9SL31</accession>
<dbReference type="RefSeq" id="WP_184192250.1">
    <property type="nucleotide sequence ID" value="NZ_JACHGW010000001.1"/>
</dbReference>
<proteinExistence type="predicted"/>
<evidence type="ECO:0000313" key="2">
    <source>
        <dbReference type="Proteomes" id="UP000520814"/>
    </source>
</evidence>
<keyword evidence="2" id="KW-1185">Reference proteome</keyword>
<evidence type="ECO:0000313" key="1">
    <source>
        <dbReference type="EMBL" id="MBB6048612.1"/>
    </source>
</evidence>
<dbReference type="EMBL" id="JACHGW010000001">
    <property type="protein sequence ID" value="MBB6048612.1"/>
    <property type="molecule type" value="Genomic_DNA"/>
</dbReference>
<dbReference type="AlphaFoldDB" id="A0A7W9SL31"/>
<gene>
    <name evidence="1" type="ORF">HNQ39_000374</name>
</gene>
<protein>
    <submittedName>
        <fullName evidence="1">Ribonuclease G/E</fullName>
    </submittedName>
</protein>